<protein>
    <submittedName>
        <fullName evidence="2">Rhodanese-like protein</fullName>
    </submittedName>
</protein>
<name>A0A1Y1YCC9_9FUNG</name>
<dbReference type="EMBL" id="MCFE01000170">
    <property type="protein sequence ID" value="ORX95680.1"/>
    <property type="molecule type" value="Genomic_DNA"/>
</dbReference>
<sequence length="145" mass="16307">MLRFQVLHKVTYRGAIRTFSQGTLAAQNRFTDLVRLARDDAKIEEISVSTLKASYDPKKHQIVDVREVSEQHKGIIPEAICLPRGILERDIEKKVPISKEVVVYCAGGLRSILAAENLKRMGYSVKSLQGGYDVWKESGGEISKY</sequence>
<dbReference type="Gene3D" id="3.40.250.10">
    <property type="entry name" value="Rhodanese-like domain"/>
    <property type="match status" value="1"/>
</dbReference>
<dbReference type="AlphaFoldDB" id="A0A1Y1YCC9"/>
<dbReference type="Pfam" id="PF00581">
    <property type="entry name" value="Rhodanese"/>
    <property type="match status" value="1"/>
</dbReference>
<dbReference type="SUPFAM" id="SSF52821">
    <property type="entry name" value="Rhodanese/Cell cycle control phosphatase"/>
    <property type="match status" value="1"/>
</dbReference>
<dbReference type="PANTHER" id="PTHR43031:SF16">
    <property type="entry name" value="OXIDOREDUCTASE"/>
    <property type="match status" value="1"/>
</dbReference>
<organism evidence="2 3">
    <name type="scientific">Basidiobolus meristosporus CBS 931.73</name>
    <dbReference type="NCBI Taxonomy" id="1314790"/>
    <lineage>
        <taxon>Eukaryota</taxon>
        <taxon>Fungi</taxon>
        <taxon>Fungi incertae sedis</taxon>
        <taxon>Zoopagomycota</taxon>
        <taxon>Entomophthoromycotina</taxon>
        <taxon>Basidiobolomycetes</taxon>
        <taxon>Basidiobolales</taxon>
        <taxon>Basidiobolaceae</taxon>
        <taxon>Basidiobolus</taxon>
    </lineage>
</organism>
<proteinExistence type="predicted"/>
<evidence type="ECO:0000313" key="2">
    <source>
        <dbReference type="EMBL" id="ORX95680.1"/>
    </source>
</evidence>
<accession>A0A1Y1YCC9</accession>
<keyword evidence="3" id="KW-1185">Reference proteome</keyword>
<dbReference type="InterPro" id="IPR036873">
    <property type="entry name" value="Rhodanese-like_dom_sf"/>
</dbReference>
<feature type="domain" description="Rhodanese" evidence="1">
    <location>
        <begin position="56"/>
        <end position="144"/>
    </location>
</feature>
<dbReference type="InParanoid" id="A0A1Y1YCC9"/>
<dbReference type="PROSITE" id="PS50206">
    <property type="entry name" value="RHODANESE_3"/>
    <property type="match status" value="1"/>
</dbReference>
<comment type="caution">
    <text evidence="2">The sequence shown here is derived from an EMBL/GenBank/DDBJ whole genome shotgun (WGS) entry which is preliminary data.</text>
</comment>
<dbReference type="InterPro" id="IPR050229">
    <property type="entry name" value="GlpE_sulfurtransferase"/>
</dbReference>
<dbReference type="InterPro" id="IPR001763">
    <property type="entry name" value="Rhodanese-like_dom"/>
</dbReference>
<dbReference type="OrthoDB" id="566238at2759"/>
<dbReference type="STRING" id="1314790.A0A1Y1YCC9"/>
<dbReference type="Proteomes" id="UP000193498">
    <property type="component" value="Unassembled WGS sequence"/>
</dbReference>
<evidence type="ECO:0000259" key="1">
    <source>
        <dbReference type="PROSITE" id="PS50206"/>
    </source>
</evidence>
<reference evidence="2 3" key="1">
    <citation type="submission" date="2016-07" db="EMBL/GenBank/DDBJ databases">
        <title>Pervasive Adenine N6-methylation of Active Genes in Fungi.</title>
        <authorList>
            <consortium name="DOE Joint Genome Institute"/>
            <person name="Mondo S.J."/>
            <person name="Dannebaum R.O."/>
            <person name="Kuo R.C."/>
            <person name="Labutti K."/>
            <person name="Haridas S."/>
            <person name="Kuo A."/>
            <person name="Salamov A."/>
            <person name="Ahrendt S.R."/>
            <person name="Lipzen A."/>
            <person name="Sullivan W."/>
            <person name="Andreopoulos W.B."/>
            <person name="Clum A."/>
            <person name="Lindquist E."/>
            <person name="Daum C."/>
            <person name="Ramamoorthy G.K."/>
            <person name="Gryganskyi A."/>
            <person name="Culley D."/>
            <person name="Magnuson J.K."/>
            <person name="James T.Y."/>
            <person name="O'Malley M.A."/>
            <person name="Stajich J.E."/>
            <person name="Spatafora J.W."/>
            <person name="Visel A."/>
            <person name="Grigoriev I.V."/>
        </authorList>
    </citation>
    <scope>NUCLEOTIDE SEQUENCE [LARGE SCALE GENOMIC DNA]</scope>
    <source>
        <strain evidence="2 3">CBS 931.73</strain>
    </source>
</reference>
<dbReference type="PANTHER" id="PTHR43031">
    <property type="entry name" value="FAD-DEPENDENT OXIDOREDUCTASE"/>
    <property type="match status" value="1"/>
</dbReference>
<gene>
    <name evidence="2" type="ORF">K493DRAFT_314882</name>
</gene>
<evidence type="ECO:0000313" key="3">
    <source>
        <dbReference type="Proteomes" id="UP000193498"/>
    </source>
</evidence>
<dbReference type="SMART" id="SM00450">
    <property type="entry name" value="RHOD"/>
    <property type="match status" value="1"/>
</dbReference>
<dbReference type="CDD" id="cd00158">
    <property type="entry name" value="RHOD"/>
    <property type="match status" value="1"/>
</dbReference>